<gene>
    <name evidence="2" type="ORF">RDB_LOCUS131235</name>
</gene>
<evidence type="ECO:0000256" key="1">
    <source>
        <dbReference type="SAM" id="MobiDB-lite"/>
    </source>
</evidence>
<feature type="compositionally biased region" description="Gly residues" evidence="1">
    <location>
        <begin position="250"/>
        <end position="259"/>
    </location>
</feature>
<comment type="caution">
    <text evidence="2">The sequence shown here is derived from an EMBL/GenBank/DDBJ whole genome shotgun (WGS) entry which is preliminary data.</text>
</comment>
<proteinExistence type="predicted"/>
<reference evidence="2" key="1">
    <citation type="submission" date="2021-01" db="EMBL/GenBank/DDBJ databases">
        <authorList>
            <person name="Kaushik A."/>
        </authorList>
    </citation>
    <scope>NUCLEOTIDE SEQUENCE</scope>
    <source>
        <strain evidence="2">AG5</strain>
    </source>
</reference>
<name>A0A8H3E3E4_9AGAM</name>
<sequence length="429" mass="47049">MPKREKTPSPGPDEPKFLSIFYAWPPHVTLEQEEESKKCARWLACFVGKDNLYAMFHKPTSPNVIIIEISNELTNEKMRQILGEHDWKTVFPNYDDEKEGITHSQIFYSTFRSRREVEKTGWKICVVQDEWFKGFNPSKGKIVNYPYPATTFCEPPGLAEEVNALQLFRYLPGDVFPEARRRPAVAETVSAPPTAPPPRIVPGSGGKAGTSGGKVSAAGGKGKKKTRRRPAVAETVSAPPTAPPPRIVPGSGGKAGTSGGKVSAAGGKGKKKSADPNVRPTVPVTRSAEAGAKAKATHSQPVKISATVYDEDSEGDDGYGNYALRRQDEPEEEEKPKDDKPDEDINDIAQGVQDFHVDESAGGWEGHTPAFDPFIRARQEEATSDTDICPTHKKKCKPGICKWAADKKAADKRQQKRTGGRSGQNTRRW</sequence>
<dbReference type="AlphaFoldDB" id="A0A8H3E3E4"/>
<protein>
    <submittedName>
        <fullName evidence="2">Uncharacterized protein</fullName>
    </submittedName>
</protein>
<dbReference type="Proteomes" id="UP000663827">
    <property type="component" value="Unassembled WGS sequence"/>
</dbReference>
<organism evidence="2 3">
    <name type="scientific">Rhizoctonia solani</name>
    <dbReference type="NCBI Taxonomy" id="456999"/>
    <lineage>
        <taxon>Eukaryota</taxon>
        <taxon>Fungi</taxon>
        <taxon>Dikarya</taxon>
        <taxon>Basidiomycota</taxon>
        <taxon>Agaricomycotina</taxon>
        <taxon>Agaricomycetes</taxon>
        <taxon>Cantharellales</taxon>
        <taxon>Ceratobasidiaceae</taxon>
        <taxon>Rhizoctonia</taxon>
    </lineage>
</organism>
<accession>A0A8H3E3E4</accession>
<feature type="compositionally biased region" description="Basic residues" evidence="1">
    <location>
        <begin position="221"/>
        <end position="230"/>
    </location>
</feature>
<feature type="region of interest" description="Disordered" evidence="1">
    <location>
        <begin position="186"/>
        <end position="347"/>
    </location>
</feature>
<feature type="compositionally biased region" description="Gly residues" evidence="1">
    <location>
        <begin position="203"/>
        <end position="212"/>
    </location>
</feature>
<evidence type="ECO:0000313" key="3">
    <source>
        <dbReference type="Proteomes" id="UP000663827"/>
    </source>
</evidence>
<evidence type="ECO:0000313" key="2">
    <source>
        <dbReference type="EMBL" id="CAE7194210.1"/>
    </source>
</evidence>
<feature type="region of interest" description="Disordered" evidence="1">
    <location>
        <begin position="406"/>
        <end position="429"/>
    </location>
</feature>
<dbReference type="EMBL" id="CAJNJQ010003218">
    <property type="protein sequence ID" value="CAE7194210.1"/>
    <property type="molecule type" value="Genomic_DNA"/>
</dbReference>